<keyword evidence="6" id="KW-0053">Apoptosis</keyword>
<evidence type="ECO:0000256" key="16">
    <source>
        <dbReference type="ARBA" id="ARBA00038848"/>
    </source>
</evidence>
<accession>A0A1A8XGI6</accession>
<keyword evidence="26" id="KW-1185">Reference proteome</keyword>
<evidence type="ECO:0000256" key="2">
    <source>
        <dbReference type="ARBA" id="ARBA00004496"/>
    </source>
</evidence>
<comment type="catalytic activity">
    <reaction evidence="21">
        <text>decanoyl-CoA + H2O = decanoate + CoA + H(+)</text>
        <dbReference type="Rhea" id="RHEA:40059"/>
        <dbReference type="ChEBI" id="CHEBI:15377"/>
        <dbReference type="ChEBI" id="CHEBI:15378"/>
        <dbReference type="ChEBI" id="CHEBI:27689"/>
        <dbReference type="ChEBI" id="CHEBI:57287"/>
        <dbReference type="ChEBI" id="CHEBI:61430"/>
    </reaction>
    <physiologicalReaction direction="left-to-right" evidence="21">
        <dbReference type="Rhea" id="RHEA:40060"/>
    </physiologicalReaction>
</comment>
<dbReference type="GO" id="GO:0005737">
    <property type="term" value="C:cytoplasm"/>
    <property type="evidence" value="ECO:0007669"/>
    <property type="project" value="UniProtKB-SubCell"/>
</dbReference>
<evidence type="ECO:0000256" key="6">
    <source>
        <dbReference type="ARBA" id="ARBA00022703"/>
    </source>
</evidence>
<dbReference type="SUPFAM" id="SSF54637">
    <property type="entry name" value="Thioesterase/thiol ester dehydrase-isomerase"/>
    <property type="match status" value="1"/>
</dbReference>
<evidence type="ECO:0000313" key="25">
    <source>
        <dbReference type="EMBL" id="SBT03472.1"/>
    </source>
</evidence>
<evidence type="ECO:0000256" key="12">
    <source>
        <dbReference type="ARBA" id="ARBA00023273"/>
    </source>
</evidence>
<organism evidence="25 26">
    <name type="scientific">Candidatus Propionivibrio aalborgensis</name>
    <dbReference type="NCBI Taxonomy" id="1860101"/>
    <lineage>
        <taxon>Bacteria</taxon>
        <taxon>Pseudomonadati</taxon>
        <taxon>Pseudomonadota</taxon>
        <taxon>Betaproteobacteria</taxon>
        <taxon>Rhodocyclales</taxon>
        <taxon>Rhodocyclaceae</taxon>
        <taxon>Propionivibrio</taxon>
    </lineage>
</organism>
<gene>
    <name evidence="25" type="ORF">PROAA_1060031</name>
</gene>
<dbReference type="InterPro" id="IPR052365">
    <property type="entry name" value="THEM4/THEM5_acyl-CoA_thioest"/>
</dbReference>
<keyword evidence="11" id="KW-0472">Membrane</keyword>
<keyword evidence="10" id="KW-0443">Lipid metabolism</keyword>
<evidence type="ECO:0000256" key="5">
    <source>
        <dbReference type="ARBA" id="ARBA00022490"/>
    </source>
</evidence>
<evidence type="ECO:0000256" key="3">
    <source>
        <dbReference type="ARBA" id="ARBA00004632"/>
    </source>
</evidence>
<evidence type="ECO:0000256" key="10">
    <source>
        <dbReference type="ARBA" id="ARBA00023098"/>
    </source>
</evidence>
<evidence type="ECO:0000256" key="8">
    <source>
        <dbReference type="ARBA" id="ARBA00022832"/>
    </source>
</evidence>
<evidence type="ECO:0000256" key="1">
    <source>
        <dbReference type="ARBA" id="ARBA00004170"/>
    </source>
</evidence>
<sequence>MKAFQDYYPENLAHCYGCGSHNTHGHRIKTYWEGEESVTRFMPEPYHTAIPGFVYGGLLASLIDCHSTGTAAAAMYRLEGREMDTLPACRFVTGSLHVSYLKPTPLGRELEIRGRVKEIKGRKVVVEATVLVDGVATAQGEVVAVQMPDNFGA</sequence>
<dbReference type="AlphaFoldDB" id="A0A1A8XGI6"/>
<comment type="catalytic activity">
    <reaction evidence="13">
        <text>(5Z,8Z,11Z,14Z)-eicosatetraenoyl-CoA + H2O = (5Z,8Z,11Z,14Z)-eicosatetraenoate + CoA + H(+)</text>
        <dbReference type="Rhea" id="RHEA:40151"/>
        <dbReference type="ChEBI" id="CHEBI:15377"/>
        <dbReference type="ChEBI" id="CHEBI:15378"/>
        <dbReference type="ChEBI" id="CHEBI:32395"/>
        <dbReference type="ChEBI" id="CHEBI:57287"/>
        <dbReference type="ChEBI" id="CHEBI:57368"/>
    </reaction>
    <physiologicalReaction direction="left-to-right" evidence="13">
        <dbReference type="Rhea" id="RHEA:40152"/>
    </physiologicalReaction>
</comment>
<dbReference type="Pfam" id="PF03061">
    <property type="entry name" value="4HBT"/>
    <property type="match status" value="1"/>
</dbReference>
<dbReference type="Gene3D" id="3.10.129.10">
    <property type="entry name" value="Hotdog Thioesterase"/>
    <property type="match status" value="1"/>
</dbReference>
<evidence type="ECO:0000256" key="17">
    <source>
        <dbReference type="ARBA" id="ARBA00040123"/>
    </source>
</evidence>
<evidence type="ECO:0000259" key="24">
    <source>
        <dbReference type="Pfam" id="PF03061"/>
    </source>
</evidence>
<evidence type="ECO:0000256" key="21">
    <source>
        <dbReference type="ARBA" id="ARBA00047969"/>
    </source>
</evidence>
<evidence type="ECO:0000256" key="20">
    <source>
        <dbReference type="ARBA" id="ARBA00047734"/>
    </source>
</evidence>
<evidence type="ECO:0000256" key="9">
    <source>
        <dbReference type="ARBA" id="ARBA00022946"/>
    </source>
</evidence>
<dbReference type="GO" id="GO:0006631">
    <property type="term" value="P:fatty acid metabolic process"/>
    <property type="evidence" value="ECO:0007669"/>
    <property type="project" value="UniProtKB-KW"/>
</dbReference>
<dbReference type="CDD" id="cd03443">
    <property type="entry name" value="PaaI_thioesterase"/>
    <property type="match status" value="1"/>
</dbReference>
<dbReference type="GO" id="GO:0016790">
    <property type="term" value="F:thiolester hydrolase activity"/>
    <property type="evidence" value="ECO:0007669"/>
    <property type="project" value="UniProtKB-ARBA"/>
</dbReference>
<comment type="catalytic activity">
    <reaction evidence="19">
        <text>octanoyl-CoA + H2O = octanoate + CoA + H(+)</text>
        <dbReference type="Rhea" id="RHEA:30143"/>
        <dbReference type="ChEBI" id="CHEBI:15377"/>
        <dbReference type="ChEBI" id="CHEBI:15378"/>
        <dbReference type="ChEBI" id="CHEBI:25646"/>
        <dbReference type="ChEBI" id="CHEBI:57287"/>
        <dbReference type="ChEBI" id="CHEBI:57386"/>
    </reaction>
    <physiologicalReaction direction="left-to-right" evidence="19">
        <dbReference type="Rhea" id="RHEA:30144"/>
    </physiologicalReaction>
</comment>
<evidence type="ECO:0000256" key="4">
    <source>
        <dbReference type="ARBA" id="ARBA00022475"/>
    </source>
</evidence>
<evidence type="ECO:0000256" key="18">
    <source>
        <dbReference type="ARBA" id="ARBA00043210"/>
    </source>
</evidence>
<dbReference type="InterPro" id="IPR006683">
    <property type="entry name" value="Thioestr_dom"/>
</dbReference>
<evidence type="ECO:0000256" key="22">
    <source>
        <dbReference type="ARBA" id="ARBA00048074"/>
    </source>
</evidence>
<evidence type="ECO:0000313" key="26">
    <source>
        <dbReference type="Proteomes" id="UP000199600"/>
    </source>
</evidence>
<proteinExistence type="inferred from homology"/>
<evidence type="ECO:0000256" key="15">
    <source>
        <dbReference type="ARBA" id="ARBA00038456"/>
    </source>
</evidence>
<evidence type="ECO:0000256" key="14">
    <source>
        <dbReference type="ARBA" id="ARBA00037002"/>
    </source>
</evidence>
<name>A0A1A8XGI6_9RHOO</name>
<comment type="catalytic activity">
    <reaction evidence="23">
        <text>tetradecanoyl-CoA + H2O = tetradecanoate + CoA + H(+)</text>
        <dbReference type="Rhea" id="RHEA:40119"/>
        <dbReference type="ChEBI" id="CHEBI:15377"/>
        <dbReference type="ChEBI" id="CHEBI:15378"/>
        <dbReference type="ChEBI" id="CHEBI:30807"/>
        <dbReference type="ChEBI" id="CHEBI:57287"/>
        <dbReference type="ChEBI" id="CHEBI:57385"/>
    </reaction>
    <physiologicalReaction direction="left-to-right" evidence="23">
        <dbReference type="Rhea" id="RHEA:40120"/>
    </physiologicalReaction>
</comment>
<dbReference type="Proteomes" id="UP000199600">
    <property type="component" value="Unassembled WGS sequence"/>
</dbReference>
<evidence type="ECO:0000256" key="13">
    <source>
        <dbReference type="ARBA" id="ARBA00035852"/>
    </source>
</evidence>
<keyword evidence="12" id="KW-0966">Cell projection</keyword>
<comment type="subcellular location">
    <subcellularLocation>
        <location evidence="3">Cell projection</location>
        <location evidence="3">Ruffle membrane</location>
    </subcellularLocation>
    <subcellularLocation>
        <location evidence="2">Cytoplasm</location>
    </subcellularLocation>
    <subcellularLocation>
        <location evidence="1">Membrane</location>
        <topology evidence="1">Peripheral membrane protein</topology>
    </subcellularLocation>
</comment>
<comment type="similarity">
    <text evidence="15">Belongs to the THEM4/THEM5 thioesterase family.</text>
</comment>
<keyword evidence="9" id="KW-0809">Transit peptide</keyword>
<protein>
    <recommendedName>
        <fullName evidence="17">Acyl-coenzyme A thioesterase THEM4</fullName>
        <ecNumber evidence="16">3.1.2.2</ecNumber>
    </recommendedName>
    <alternativeName>
        <fullName evidence="18">Thioesterase superfamily member 4</fullName>
    </alternativeName>
</protein>
<dbReference type="GO" id="GO:0016020">
    <property type="term" value="C:membrane"/>
    <property type="evidence" value="ECO:0007669"/>
    <property type="project" value="UniProtKB-SubCell"/>
</dbReference>
<dbReference type="EMBL" id="FLQY01000009">
    <property type="protein sequence ID" value="SBT03472.1"/>
    <property type="molecule type" value="Genomic_DNA"/>
</dbReference>
<comment type="catalytic activity">
    <reaction evidence="22">
        <text>dodecanoyl-CoA + H2O = dodecanoate + CoA + H(+)</text>
        <dbReference type="Rhea" id="RHEA:30135"/>
        <dbReference type="ChEBI" id="CHEBI:15377"/>
        <dbReference type="ChEBI" id="CHEBI:15378"/>
        <dbReference type="ChEBI" id="CHEBI:18262"/>
        <dbReference type="ChEBI" id="CHEBI:57287"/>
        <dbReference type="ChEBI" id="CHEBI:57375"/>
    </reaction>
    <physiologicalReaction direction="left-to-right" evidence="22">
        <dbReference type="Rhea" id="RHEA:30136"/>
    </physiologicalReaction>
</comment>
<feature type="domain" description="Thioesterase" evidence="24">
    <location>
        <begin position="52"/>
        <end position="131"/>
    </location>
</feature>
<evidence type="ECO:0000256" key="19">
    <source>
        <dbReference type="ARBA" id="ARBA00047588"/>
    </source>
</evidence>
<reference evidence="25 26" key="1">
    <citation type="submission" date="2016-06" db="EMBL/GenBank/DDBJ databases">
        <authorList>
            <person name="Kjaerup R.B."/>
            <person name="Dalgaard T.S."/>
            <person name="Juul-Madsen H.R."/>
        </authorList>
    </citation>
    <scope>NUCLEOTIDE SEQUENCE [LARGE SCALE GENOMIC DNA]</scope>
    <source>
        <strain evidence="25">2</strain>
    </source>
</reference>
<evidence type="ECO:0000256" key="7">
    <source>
        <dbReference type="ARBA" id="ARBA00022801"/>
    </source>
</evidence>
<keyword evidence="4" id="KW-1003">Cell membrane</keyword>
<dbReference type="EC" id="3.1.2.2" evidence="16"/>
<dbReference type="PANTHER" id="PTHR12418">
    <property type="entry name" value="ACYL-COENZYME A THIOESTERASE THEM4"/>
    <property type="match status" value="1"/>
</dbReference>
<dbReference type="RefSeq" id="WP_186409445.1">
    <property type="nucleotide sequence ID" value="NZ_FLQY01000009.1"/>
</dbReference>
<comment type="catalytic activity">
    <reaction evidence="20">
        <text>hexadecanoyl-CoA + H2O = hexadecanoate + CoA + H(+)</text>
        <dbReference type="Rhea" id="RHEA:16645"/>
        <dbReference type="ChEBI" id="CHEBI:7896"/>
        <dbReference type="ChEBI" id="CHEBI:15377"/>
        <dbReference type="ChEBI" id="CHEBI:15378"/>
        <dbReference type="ChEBI" id="CHEBI:57287"/>
        <dbReference type="ChEBI" id="CHEBI:57379"/>
        <dbReference type="EC" id="3.1.2.2"/>
    </reaction>
    <physiologicalReaction direction="left-to-right" evidence="20">
        <dbReference type="Rhea" id="RHEA:16646"/>
    </physiologicalReaction>
</comment>
<keyword evidence="8" id="KW-0276">Fatty acid metabolism</keyword>
<dbReference type="InterPro" id="IPR029069">
    <property type="entry name" value="HotDog_dom_sf"/>
</dbReference>
<evidence type="ECO:0000256" key="23">
    <source>
        <dbReference type="ARBA" id="ARBA00048180"/>
    </source>
</evidence>
<keyword evidence="5" id="KW-0963">Cytoplasm</keyword>
<comment type="catalytic activity">
    <reaction evidence="14">
        <text>(9Z)-octadecenoyl-CoA + H2O = (9Z)-octadecenoate + CoA + H(+)</text>
        <dbReference type="Rhea" id="RHEA:40139"/>
        <dbReference type="ChEBI" id="CHEBI:15377"/>
        <dbReference type="ChEBI" id="CHEBI:15378"/>
        <dbReference type="ChEBI" id="CHEBI:30823"/>
        <dbReference type="ChEBI" id="CHEBI:57287"/>
        <dbReference type="ChEBI" id="CHEBI:57387"/>
    </reaction>
    <physiologicalReaction direction="left-to-right" evidence="14">
        <dbReference type="Rhea" id="RHEA:40140"/>
    </physiologicalReaction>
</comment>
<evidence type="ECO:0000256" key="11">
    <source>
        <dbReference type="ARBA" id="ARBA00023136"/>
    </source>
</evidence>
<keyword evidence="7" id="KW-0378">Hydrolase</keyword>
<dbReference type="PANTHER" id="PTHR12418:SF19">
    <property type="entry name" value="ACYL-COENZYME A THIOESTERASE THEM4"/>
    <property type="match status" value="1"/>
</dbReference>